<feature type="region of interest" description="Disordered" evidence="1">
    <location>
        <begin position="108"/>
        <end position="183"/>
    </location>
</feature>
<dbReference type="RefSeq" id="WP_177025730.1">
    <property type="nucleotide sequence ID" value="NZ_JACAQR010000010.1"/>
</dbReference>
<comment type="caution">
    <text evidence="2">The sequence shown here is derived from an EMBL/GenBank/DDBJ whole genome shotgun (WGS) entry which is preliminary data.</text>
</comment>
<name>A0AAJ3H1E6_9PSED</name>
<accession>A0AAJ3H1E6</accession>
<dbReference type="EMBL" id="JACAQR010000010">
    <property type="protein sequence ID" value="NWD41747.1"/>
    <property type="molecule type" value="Genomic_DNA"/>
</dbReference>
<sequence length="361" mass="38434">MASVAVSGGVIGGAVFSGRGVATSDPLGDEKNKGVSNEETLKKLLTALDDAEKTSKSQLAQDLRDKLNEVRGEIGDEKFKEILSKLIEEASGQWLEFLKQLLKILFPDSDDTPPSPAPSPAPPPSPGGGGGGGGGGGANRNDFGPSEPMNNKPLTEGSRHFNYKPDNSNPGKKPDNIWSGFSQGPDGNCVTVSAIKGAMMRYGQKPTDVFKEVKETGDGYHVKMRDGFELDLSKKDLEDAAKYARFKGDDPAMLTDANFMFAASAKRAQIEGNGLDDRPGEAQRSFAHAMQSLNNGEMPHEALDRLGLKGLYRNSSSSELASGKLGVVAYDRHSMAVIGGQVELWGRRGGSPKQGIAYAFI</sequence>
<feature type="region of interest" description="Disordered" evidence="1">
    <location>
        <begin position="17"/>
        <end position="37"/>
    </location>
</feature>
<gene>
    <name evidence="2" type="ORF">HX826_07715</name>
</gene>
<evidence type="ECO:0000256" key="1">
    <source>
        <dbReference type="SAM" id="MobiDB-lite"/>
    </source>
</evidence>
<dbReference type="Proteomes" id="UP000546584">
    <property type="component" value="Unassembled WGS sequence"/>
</dbReference>
<proteinExistence type="predicted"/>
<organism evidence="2 3">
    <name type="scientific">Pseudomonas yamanorum</name>
    <dbReference type="NCBI Taxonomy" id="515393"/>
    <lineage>
        <taxon>Bacteria</taxon>
        <taxon>Pseudomonadati</taxon>
        <taxon>Pseudomonadota</taxon>
        <taxon>Gammaproteobacteria</taxon>
        <taxon>Pseudomonadales</taxon>
        <taxon>Pseudomonadaceae</taxon>
        <taxon>Pseudomonas</taxon>
    </lineage>
</organism>
<reference evidence="2 3" key="1">
    <citation type="submission" date="2020-04" db="EMBL/GenBank/DDBJ databases">
        <title>Molecular characterization of pseudomonads from Agaricus bisporus reveal novel blotch 2 pathogens in Western Europe.</title>
        <authorList>
            <person name="Taparia T."/>
            <person name="Krijger M."/>
            <person name="Haynes E."/>
            <person name="Elpinstone J.G."/>
            <person name="Noble R."/>
            <person name="Van Der Wolf J."/>
        </authorList>
    </citation>
    <scope>NUCLEOTIDE SEQUENCE [LARGE SCALE GENOMIC DNA]</scope>
    <source>
        <strain evidence="2 3">IPO3753</strain>
    </source>
</reference>
<evidence type="ECO:0000313" key="3">
    <source>
        <dbReference type="Proteomes" id="UP000546584"/>
    </source>
</evidence>
<dbReference type="AlphaFoldDB" id="A0AAJ3H1E6"/>
<feature type="compositionally biased region" description="Pro residues" evidence="1">
    <location>
        <begin position="113"/>
        <end position="126"/>
    </location>
</feature>
<evidence type="ECO:0000313" key="2">
    <source>
        <dbReference type="EMBL" id="NWD41747.1"/>
    </source>
</evidence>
<protein>
    <submittedName>
        <fullName evidence="2">Uncharacterized protein</fullName>
    </submittedName>
</protein>
<feature type="compositionally biased region" description="Gly residues" evidence="1">
    <location>
        <begin position="127"/>
        <end position="138"/>
    </location>
</feature>